<evidence type="ECO:0000256" key="8">
    <source>
        <dbReference type="SAM" id="Phobius"/>
    </source>
</evidence>
<reference evidence="9 10" key="1">
    <citation type="journal article" date="2018" name="Front. Microbiol.">
        <title>Genome-Based Analysis Reveals the Taxonomy and Diversity of the Family Idiomarinaceae.</title>
        <authorList>
            <person name="Liu Y."/>
            <person name="Lai Q."/>
            <person name="Shao Z."/>
        </authorList>
    </citation>
    <scope>NUCLEOTIDE SEQUENCE [LARGE SCALE GENOMIC DNA]</scope>
    <source>
        <strain evidence="9 10">CF12-14</strain>
    </source>
</reference>
<comment type="subcellular location">
    <subcellularLocation>
        <location evidence="1">Cell membrane</location>
        <topology evidence="1">Multi-pass membrane protein</topology>
    </subcellularLocation>
</comment>
<name>A0ABY0BSS8_9GAMM</name>
<dbReference type="EMBL" id="PIPK01000003">
    <property type="protein sequence ID" value="RUO27191.1"/>
    <property type="molecule type" value="Genomic_DNA"/>
</dbReference>
<organism evidence="9 10">
    <name type="scientific">Aliidiomarina maris</name>
    <dbReference type="NCBI Taxonomy" id="531312"/>
    <lineage>
        <taxon>Bacteria</taxon>
        <taxon>Pseudomonadati</taxon>
        <taxon>Pseudomonadota</taxon>
        <taxon>Gammaproteobacteria</taxon>
        <taxon>Alteromonadales</taxon>
        <taxon>Idiomarinaceae</taxon>
        <taxon>Aliidiomarina</taxon>
    </lineage>
</organism>
<keyword evidence="6 8" id="KW-0472">Membrane</keyword>
<evidence type="ECO:0000256" key="4">
    <source>
        <dbReference type="ARBA" id="ARBA00022692"/>
    </source>
</evidence>
<dbReference type="PANTHER" id="PTHR34584">
    <property type="entry name" value="NA(+)/H(+) ANTIPORTER SUBUNIT E1"/>
    <property type="match status" value="1"/>
</dbReference>
<evidence type="ECO:0000256" key="6">
    <source>
        <dbReference type="ARBA" id="ARBA00023136"/>
    </source>
</evidence>
<keyword evidence="4 8" id="KW-0812">Transmembrane</keyword>
<sequence length="203" mass="22239">MVNKRANRSSSVASPKANNTPANPRVTRATLVSAIGLALLWWVLTEGAQAWWVGLPLVAVASYIGIRLSPARADAPRLRLHALPRFALFFLLQSLQAGFDVARRTLRVKPDIHPGTLHYSTTLPPGGARQFFATSVGLFPGTLCTDFSADDNLMIFHVLDTDVDIAADCRRLEREIERLFGLTPAVAKPSDTNNELRNNHADT</sequence>
<feature type="transmembrane region" description="Helical" evidence="8">
    <location>
        <begin position="50"/>
        <end position="70"/>
    </location>
</feature>
<keyword evidence="10" id="KW-1185">Reference proteome</keyword>
<feature type="region of interest" description="Disordered" evidence="7">
    <location>
        <begin position="1"/>
        <end position="23"/>
    </location>
</feature>
<comment type="similarity">
    <text evidence="2">Belongs to the CPA3 antiporters (TC 2.A.63) subunit E family.</text>
</comment>
<dbReference type="InterPro" id="IPR002758">
    <property type="entry name" value="Cation_antiport_E"/>
</dbReference>
<evidence type="ECO:0000313" key="9">
    <source>
        <dbReference type="EMBL" id="RUO27191.1"/>
    </source>
</evidence>
<evidence type="ECO:0000256" key="3">
    <source>
        <dbReference type="ARBA" id="ARBA00022475"/>
    </source>
</evidence>
<dbReference type="PANTHER" id="PTHR34584:SF1">
    <property type="entry name" value="NA(+)_H(+) ANTIPORTER SUBUNIT E1"/>
    <property type="match status" value="1"/>
</dbReference>
<dbReference type="Proteomes" id="UP000287865">
    <property type="component" value="Unassembled WGS sequence"/>
</dbReference>
<feature type="compositionally biased region" description="Polar residues" evidence="7">
    <location>
        <begin position="8"/>
        <end position="22"/>
    </location>
</feature>
<evidence type="ECO:0000256" key="2">
    <source>
        <dbReference type="ARBA" id="ARBA00006228"/>
    </source>
</evidence>
<keyword evidence="5 8" id="KW-1133">Transmembrane helix</keyword>
<comment type="caution">
    <text evidence="9">The sequence shown here is derived from an EMBL/GenBank/DDBJ whole genome shotgun (WGS) entry which is preliminary data.</text>
</comment>
<evidence type="ECO:0000256" key="7">
    <source>
        <dbReference type="SAM" id="MobiDB-lite"/>
    </source>
</evidence>
<accession>A0ABY0BSS8</accession>
<protein>
    <submittedName>
        <fullName evidence="9">Cation:proton antiporter</fullName>
    </submittedName>
</protein>
<gene>
    <name evidence="9" type="ORF">CWE07_04345</name>
</gene>
<keyword evidence="3" id="KW-1003">Cell membrane</keyword>
<proteinExistence type="inferred from homology"/>
<evidence type="ECO:0000256" key="1">
    <source>
        <dbReference type="ARBA" id="ARBA00004651"/>
    </source>
</evidence>
<feature type="transmembrane region" description="Helical" evidence="8">
    <location>
        <begin position="26"/>
        <end position="44"/>
    </location>
</feature>
<dbReference type="Pfam" id="PF01899">
    <property type="entry name" value="MNHE"/>
    <property type="match status" value="1"/>
</dbReference>
<evidence type="ECO:0000313" key="10">
    <source>
        <dbReference type="Proteomes" id="UP000287865"/>
    </source>
</evidence>
<evidence type="ECO:0000256" key="5">
    <source>
        <dbReference type="ARBA" id="ARBA00022989"/>
    </source>
</evidence>